<evidence type="ECO:0000256" key="1">
    <source>
        <dbReference type="ARBA" id="ARBA00008966"/>
    </source>
</evidence>
<dbReference type="PANTHER" id="PTHR15565">
    <property type="entry name" value="AATF PROTEIN APOPTOSIS ANTAGONIZING TRANSCRIPTION FACTOR"/>
    <property type="match status" value="1"/>
</dbReference>
<gene>
    <name evidence="6" type="primary">KAFR0E01340</name>
    <name evidence="6" type="ORF">KAFR_0E01340</name>
</gene>
<feature type="region of interest" description="Disordered" evidence="3">
    <location>
        <begin position="318"/>
        <end position="388"/>
    </location>
</feature>
<dbReference type="GO" id="GO:0032040">
    <property type="term" value="C:small-subunit processome"/>
    <property type="evidence" value="ECO:0007669"/>
    <property type="project" value="EnsemblFungi"/>
</dbReference>
<dbReference type="Pfam" id="PF13339">
    <property type="entry name" value="AATF-Che1"/>
    <property type="match status" value="1"/>
</dbReference>
<dbReference type="Proteomes" id="UP000005220">
    <property type="component" value="Chromosome 5"/>
</dbReference>
<reference evidence="6 7" key="1">
    <citation type="journal article" date="2011" name="Proc. Natl. Acad. Sci. U.S.A.">
        <title>Evolutionary erosion of yeast sex chromosomes by mating-type switching accidents.</title>
        <authorList>
            <person name="Gordon J.L."/>
            <person name="Armisen D."/>
            <person name="Proux-Wera E."/>
            <person name="Oheigeartaigh S.S."/>
            <person name="Byrne K.P."/>
            <person name="Wolfe K.H."/>
        </authorList>
    </citation>
    <scope>NUCLEOTIDE SEQUENCE [LARGE SCALE GENOMIC DNA]</scope>
    <source>
        <strain evidence="7">ATCC 22294 / BCRC 22015 / CBS 2517 / CECT 1963 / NBRC 1671 / NRRL Y-8276</strain>
    </source>
</reference>
<dbReference type="HOGENOM" id="CLU_018299_2_2_1"/>
<dbReference type="STRING" id="1071382.H2AV88"/>
<feature type="compositionally biased region" description="Basic and acidic residues" evidence="3">
    <location>
        <begin position="370"/>
        <end position="383"/>
    </location>
</feature>
<dbReference type="KEGG" id="kaf:KAFR_0E01340"/>
<dbReference type="EMBL" id="HE650825">
    <property type="protein sequence ID" value="CCF58288.1"/>
    <property type="molecule type" value="Genomic_DNA"/>
</dbReference>
<dbReference type="Pfam" id="PF08164">
    <property type="entry name" value="TRAUB"/>
    <property type="match status" value="1"/>
</dbReference>
<dbReference type="GeneID" id="13882867"/>
<dbReference type="PANTHER" id="PTHR15565:SF0">
    <property type="entry name" value="PROTEIN AATF"/>
    <property type="match status" value="1"/>
</dbReference>
<feature type="compositionally biased region" description="Acidic residues" evidence="3">
    <location>
        <begin position="37"/>
        <end position="48"/>
    </location>
</feature>
<keyword evidence="7" id="KW-1185">Reference proteome</keyword>
<feature type="region of interest" description="Disordered" evidence="3">
    <location>
        <begin position="69"/>
        <end position="141"/>
    </location>
</feature>
<dbReference type="InParanoid" id="H2AV88"/>
<feature type="domain" description="AATF leucine zipper-containing" evidence="5">
    <location>
        <begin position="167"/>
        <end position="290"/>
    </location>
</feature>
<dbReference type="FunCoup" id="H2AV88">
    <property type="interactions" value="1041"/>
</dbReference>
<dbReference type="InterPro" id="IPR012617">
    <property type="entry name" value="AATF_C"/>
</dbReference>
<proteinExistence type="inferred from homology"/>
<sequence>MMAKSLGEQISELANKPAVEDYDIEDTDFKNNRAESSDDEGSGDEDNDELKKAHYLKVEKSKLRKEVALDVTDAKYGGVKGSRGQLYNSEPAADESDEDIDDDSDAVSFRTDSEDEEMQEEESADESVEEGEDNDDDEQARRDRLSRLVQQETQLAMKKLSSTTQRDAMKGYAILNQTKLFDNIIDLRIKVQKALLASNSLPLTTDSWNLYMKDDNKKLLKENKKLLDKVLNQLIDFRTVFQAKDNINQDPNEDLQKKKRSFEDITTDTNSLDLKLKEYRIAVLNKWSNKISMASGKSQLSSNKFKSINQPANVQVENQLADSQRLHKRTRLNRRNVVPLNFSNDLKNGKLTKLQQPVSEENNDEDDDADIPKNYDPRKKDNMSIDTTENPYIFDDEDFYRTLLNELVEKKIANSNSTTNSITITTASKNNKLKKNIDTKASKGRKLNYSIQESIANFETPINGGYKWDDQQIDEFFAGLLGQKINFNEDESEVESEVDVEGEAIKNDDIQIFG</sequence>
<evidence type="ECO:0000313" key="7">
    <source>
        <dbReference type="Proteomes" id="UP000005220"/>
    </source>
</evidence>
<dbReference type="GO" id="GO:0000462">
    <property type="term" value="P:maturation of SSU-rRNA from tricistronic rRNA transcript (SSU-rRNA, 5.8S rRNA, LSU-rRNA)"/>
    <property type="evidence" value="ECO:0007669"/>
    <property type="project" value="EnsemblFungi"/>
</dbReference>
<accession>H2AV88</accession>
<feature type="domain" description="Apoptosis-antagonizing transcription factor C-terminal" evidence="4">
    <location>
        <begin position="400"/>
        <end position="481"/>
    </location>
</feature>
<comment type="similarity">
    <text evidence="1">Belongs to the AATF family.</text>
</comment>
<feature type="compositionally biased region" description="Acidic residues" evidence="3">
    <location>
        <begin position="92"/>
        <end position="105"/>
    </location>
</feature>
<dbReference type="OrthoDB" id="5783963at2759"/>
<evidence type="ECO:0000256" key="2">
    <source>
        <dbReference type="ARBA" id="ARBA00013850"/>
    </source>
</evidence>
<dbReference type="eggNOG" id="KOG2773">
    <property type="taxonomic scope" value="Eukaryota"/>
</dbReference>
<protein>
    <recommendedName>
        <fullName evidence="2">Protein BFR2</fullName>
    </recommendedName>
</protein>
<evidence type="ECO:0000256" key="3">
    <source>
        <dbReference type="SAM" id="MobiDB-lite"/>
    </source>
</evidence>
<feature type="compositionally biased region" description="Basic and acidic residues" evidence="3">
    <location>
        <begin position="27"/>
        <end position="36"/>
    </location>
</feature>
<dbReference type="InterPro" id="IPR039223">
    <property type="entry name" value="AATF/Bfr2"/>
</dbReference>
<evidence type="ECO:0000259" key="5">
    <source>
        <dbReference type="Pfam" id="PF13339"/>
    </source>
</evidence>
<name>H2AV88_KAZAF</name>
<evidence type="ECO:0000313" key="6">
    <source>
        <dbReference type="EMBL" id="CCF58288.1"/>
    </source>
</evidence>
<dbReference type="AlphaFoldDB" id="H2AV88"/>
<feature type="compositionally biased region" description="Acidic residues" evidence="3">
    <location>
        <begin position="113"/>
        <end position="138"/>
    </location>
</feature>
<dbReference type="RefSeq" id="XP_003957423.1">
    <property type="nucleotide sequence ID" value="XM_003957374.1"/>
</dbReference>
<feature type="region of interest" description="Disordered" evidence="3">
    <location>
        <begin position="1"/>
        <end position="53"/>
    </location>
</feature>
<organism evidence="6 7">
    <name type="scientific">Kazachstania africana (strain ATCC 22294 / BCRC 22015 / CBS 2517 / CECT 1963 / NBRC 1671 / NRRL Y-8276)</name>
    <name type="common">Yeast</name>
    <name type="synonym">Kluyveromyces africanus</name>
    <dbReference type="NCBI Taxonomy" id="1071382"/>
    <lineage>
        <taxon>Eukaryota</taxon>
        <taxon>Fungi</taxon>
        <taxon>Dikarya</taxon>
        <taxon>Ascomycota</taxon>
        <taxon>Saccharomycotina</taxon>
        <taxon>Saccharomycetes</taxon>
        <taxon>Saccharomycetales</taxon>
        <taxon>Saccharomycetaceae</taxon>
        <taxon>Kazachstania</taxon>
    </lineage>
</organism>
<dbReference type="InterPro" id="IPR025160">
    <property type="entry name" value="AATF"/>
</dbReference>
<evidence type="ECO:0000259" key="4">
    <source>
        <dbReference type="Pfam" id="PF08164"/>
    </source>
</evidence>